<evidence type="ECO:0000313" key="2">
    <source>
        <dbReference type="Proteomes" id="UP000199002"/>
    </source>
</evidence>
<dbReference type="AlphaFoldDB" id="A0A1H3XNZ1"/>
<dbReference type="PANTHER" id="PTHR36931:SF1">
    <property type="entry name" value="UPF0153 PROTEIN YEIW"/>
    <property type="match status" value="1"/>
</dbReference>
<dbReference type="GeneID" id="34233360"/>
<dbReference type="STRING" id="592050.SAMN05421875_10468"/>
<evidence type="ECO:0000313" key="1">
    <source>
        <dbReference type="EMBL" id="SEA01165.1"/>
    </source>
</evidence>
<dbReference type="EMBL" id="FNQJ01000004">
    <property type="protein sequence ID" value="SEA01165.1"/>
    <property type="molecule type" value="Genomic_DNA"/>
</dbReference>
<dbReference type="PANTHER" id="PTHR36931">
    <property type="entry name" value="UPF0153 PROTEIN YEIW"/>
    <property type="match status" value="1"/>
</dbReference>
<dbReference type="Pfam" id="PF03692">
    <property type="entry name" value="CxxCxxCC"/>
    <property type="match status" value="1"/>
</dbReference>
<reference evidence="2" key="1">
    <citation type="submission" date="2016-10" db="EMBL/GenBank/DDBJ databases">
        <authorList>
            <person name="Varghese N."/>
            <person name="Submissions S."/>
        </authorList>
    </citation>
    <scope>NUCLEOTIDE SEQUENCE [LARGE SCALE GENOMIC DNA]</scope>
    <source>
        <strain evidence="2">DSM 25157</strain>
    </source>
</reference>
<evidence type="ECO:0008006" key="3">
    <source>
        <dbReference type="Google" id="ProtNLM"/>
    </source>
</evidence>
<dbReference type="InterPro" id="IPR005358">
    <property type="entry name" value="Puta_zinc/iron-chelating_dom"/>
</dbReference>
<name>A0A1H3XNZ1_9BURK</name>
<proteinExistence type="predicted"/>
<accession>A0A1H3XNZ1</accession>
<keyword evidence="2" id="KW-1185">Reference proteome</keyword>
<gene>
    <name evidence="1" type="ORF">SAMN05421875_10468</name>
</gene>
<sequence length="85" mass="8975">MDCRPGCGACCTAPSISSPIPGMPQGKPAGVPCIQLGDDARCRIFGQPGRPAVCSGLMPSTEMCGSNREYAMRYLARLEEQTRPA</sequence>
<dbReference type="InterPro" id="IPR052572">
    <property type="entry name" value="UPF0153_domain"/>
</dbReference>
<dbReference type="RefSeq" id="WP_092697283.1">
    <property type="nucleotide sequence ID" value="NZ_CAXIQL010000016.1"/>
</dbReference>
<dbReference type="Proteomes" id="UP000199002">
    <property type="component" value="Unassembled WGS sequence"/>
</dbReference>
<protein>
    <recommendedName>
        <fullName evidence="3">Zinc-or iron-chelating domain-containing protein</fullName>
    </recommendedName>
</protein>
<organism evidence="1 2">
    <name type="scientific">Acidovorax soli</name>
    <dbReference type="NCBI Taxonomy" id="592050"/>
    <lineage>
        <taxon>Bacteria</taxon>
        <taxon>Pseudomonadati</taxon>
        <taxon>Pseudomonadota</taxon>
        <taxon>Betaproteobacteria</taxon>
        <taxon>Burkholderiales</taxon>
        <taxon>Comamonadaceae</taxon>
        <taxon>Acidovorax</taxon>
    </lineage>
</organism>